<dbReference type="InterPro" id="IPR016024">
    <property type="entry name" value="ARM-type_fold"/>
</dbReference>
<proteinExistence type="inferred from homology"/>
<comment type="subcellular location">
    <subcellularLocation>
        <location evidence="1">Cytoplasm</location>
    </subcellularLocation>
</comment>
<feature type="compositionally biased region" description="Gly residues" evidence="9">
    <location>
        <begin position="144"/>
        <end position="153"/>
    </location>
</feature>
<dbReference type="OrthoDB" id="668540at2759"/>
<name>A0A9P5RQG5_9FUNG</name>
<feature type="repeat" description="Pumilio" evidence="7">
    <location>
        <begin position="756"/>
        <end position="791"/>
    </location>
</feature>
<feature type="compositionally biased region" description="Low complexity" evidence="9">
    <location>
        <begin position="698"/>
        <end position="710"/>
    </location>
</feature>
<evidence type="ECO:0000256" key="6">
    <source>
        <dbReference type="ARBA" id="ARBA00081811"/>
    </source>
</evidence>
<dbReference type="Pfam" id="PF00806">
    <property type="entry name" value="PUF"/>
    <property type="match status" value="8"/>
</dbReference>
<feature type="compositionally biased region" description="Polar residues" evidence="9">
    <location>
        <begin position="563"/>
        <end position="575"/>
    </location>
</feature>
<feature type="domain" description="PUM-HD" evidence="10">
    <location>
        <begin position="735"/>
        <end position="1075"/>
    </location>
</feature>
<dbReference type="SMART" id="SM00025">
    <property type="entry name" value="Pumilio"/>
    <property type="match status" value="8"/>
</dbReference>
<dbReference type="Gene3D" id="1.25.10.10">
    <property type="entry name" value="Leucine-rich Repeat Variant"/>
    <property type="match status" value="1"/>
</dbReference>
<evidence type="ECO:0000313" key="12">
    <source>
        <dbReference type="Proteomes" id="UP000748756"/>
    </source>
</evidence>
<keyword evidence="2" id="KW-0963">Cytoplasm</keyword>
<feature type="region of interest" description="Disordered" evidence="9">
    <location>
        <begin position="1"/>
        <end position="106"/>
    </location>
</feature>
<feature type="region of interest" description="Disordered" evidence="9">
    <location>
        <begin position="1079"/>
        <end position="1109"/>
    </location>
</feature>
<feature type="region of interest" description="Disordered" evidence="9">
    <location>
        <begin position="641"/>
        <end position="719"/>
    </location>
</feature>
<dbReference type="FunFam" id="1.25.10.10:FF:000004">
    <property type="entry name" value="Pumilio homolog 1 isoform 2"/>
    <property type="match status" value="1"/>
</dbReference>
<feature type="compositionally biased region" description="Polar residues" evidence="9">
    <location>
        <begin position="368"/>
        <end position="383"/>
    </location>
</feature>
<feature type="compositionally biased region" description="Polar residues" evidence="9">
    <location>
        <begin position="274"/>
        <end position="302"/>
    </location>
</feature>
<dbReference type="PROSITE" id="PS50303">
    <property type="entry name" value="PUM_HD"/>
    <property type="match status" value="1"/>
</dbReference>
<dbReference type="EMBL" id="JAAAUQ010001223">
    <property type="protein sequence ID" value="KAF9141510.1"/>
    <property type="molecule type" value="Genomic_DNA"/>
</dbReference>
<protein>
    <recommendedName>
        <fullName evidence="6">Pumilio homology domain family member 3</fullName>
    </recommendedName>
</protein>
<feature type="region of interest" description="Disordered" evidence="9">
    <location>
        <begin position="559"/>
        <end position="598"/>
    </location>
</feature>
<feature type="compositionally biased region" description="Polar residues" evidence="9">
    <location>
        <begin position="8"/>
        <end position="27"/>
    </location>
</feature>
<comment type="similarity">
    <text evidence="5">Belongs to the PUF3 family.</text>
</comment>
<dbReference type="AlphaFoldDB" id="A0A9P5RQG5"/>
<evidence type="ECO:0000259" key="10">
    <source>
        <dbReference type="PROSITE" id="PS50303"/>
    </source>
</evidence>
<evidence type="ECO:0000256" key="9">
    <source>
        <dbReference type="SAM" id="MobiDB-lite"/>
    </source>
</evidence>
<evidence type="ECO:0000256" key="1">
    <source>
        <dbReference type="ARBA" id="ARBA00004496"/>
    </source>
</evidence>
<dbReference type="PROSITE" id="PS50302">
    <property type="entry name" value="PUM"/>
    <property type="match status" value="8"/>
</dbReference>
<comment type="caution">
    <text evidence="11">The sequence shown here is derived from an EMBL/GenBank/DDBJ whole genome shotgun (WGS) entry which is preliminary data.</text>
</comment>
<feature type="compositionally biased region" description="Low complexity" evidence="9">
    <location>
        <begin position="641"/>
        <end position="680"/>
    </location>
</feature>
<dbReference type="PANTHER" id="PTHR12537">
    <property type="entry name" value="RNA BINDING PROTEIN PUMILIO-RELATED"/>
    <property type="match status" value="1"/>
</dbReference>
<feature type="compositionally biased region" description="Basic and acidic residues" evidence="9">
    <location>
        <begin position="198"/>
        <end position="210"/>
    </location>
</feature>
<feature type="compositionally biased region" description="Polar residues" evidence="9">
    <location>
        <begin position="587"/>
        <end position="596"/>
    </location>
</feature>
<dbReference type="Proteomes" id="UP000748756">
    <property type="component" value="Unassembled WGS sequence"/>
</dbReference>
<feature type="repeat" description="Pumilio" evidence="7">
    <location>
        <begin position="935"/>
        <end position="970"/>
    </location>
</feature>
<dbReference type="GO" id="GO:0005737">
    <property type="term" value="C:cytoplasm"/>
    <property type="evidence" value="ECO:0007669"/>
    <property type="project" value="UniProtKB-SubCell"/>
</dbReference>
<evidence type="ECO:0000256" key="4">
    <source>
        <dbReference type="ARBA" id="ARBA00022884"/>
    </source>
</evidence>
<feature type="region of interest" description="Disordered" evidence="9">
    <location>
        <begin position="143"/>
        <end position="229"/>
    </location>
</feature>
<feature type="compositionally biased region" description="Low complexity" evidence="9">
    <location>
        <begin position="1090"/>
        <end position="1109"/>
    </location>
</feature>
<feature type="compositionally biased region" description="Polar residues" evidence="9">
    <location>
        <begin position="39"/>
        <end position="53"/>
    </location>
</feature>
<keyword evidence="8" id="KW-0175">Coiled coil</keyword>
<feature type="compositionally biased region" description="Polar residues" evidence="9">
    <location>
        <begin position="62"/>
        <end position="90"/>
    </location>
</feature>
<feature type="repeat" description="Pumilio" evidence="7">
    <location>
        <begin position="864"/>
        <end position="899"/>
    </location>
</feature>
<dbReference type="InterPro" id="IPR033712">
    <property type="entry name" value="Pumilio_RNA-bd"/>
</dbReference>
<evidence type="ECO:0000256" key="8">
    <source>
        <dbReference type="SAM" id="Coils"/>
    </source>
</evidence>
<feature type="repeat" description="Pumilio" evidence="7">
    <location>
        <begin position="971"/>
        <end position="1006"/>
    </location>
</feature>
<evidence type="ECO:0000256" key="5">
    <source>
        <dbReference type="ARBA" id="ARBA00060736"/>
    </source>
</evidence>
<keyword evidence="3" id="KW-0677">Repeat</keyword>
<evidence type="ECO:0000313" key="11">
    <source>
        <dbReference type="EMBL" id="KAF9141510.1"/>
    </source>
</evidence>
<keyword evidence="12" id="KW-1185">Reference proteome</keyword>
<organism evidence="11 12">
    <name type="scientific">Linnemannia schmuckeri</name>
    <dbReference type="NCBI Taxonomy" id="64567"/>
    <lineage>
        <taxon>Eukaryota</taxon>
        <taxon>Fungi</taxon>
        <taxon>Fungi incertae sedis</taxon>
        <taxon>Mucoromycota</taxon>
        <taxon>Mortierellomycotina</taxon>
        <taxon>Mortierellomycetes</taxon>
        <taxon>Mortierellales</taxon>
        <taxon>Mortierellaceae</taxon>
        <taxon>Linnemannia</taxon>
    </lineage>
</organism>
<dbReference type="InterPro" id="IPR001313">
    <property type="entry name" value="Pumilio_RNA-bd_rpt"/>
</dbReference>
<dbReference type="GO" id="GO:0003730">
    <property type="term" value="F:mRNA 3'-UTR binding"/>
    <property type="evidence" value="ECO:0007669"/>
    <property type="project" value="TreeGrafter"/>
</dbReference>
<evidence type="ECO:0000256" key="2">
    <source>
        <dbReference type="ARBA" id="ARBA00022490"/>
    </source>
</evidence>
<sequence length="1109" mass="122468">MDDHFPQSHRNASHSGAGISNNFSGSQHDLFLSSGDLHQPSTMNQRQQGQQLATLLRGKLNDNGSGIPGNSSGFDISRSSSAPPTNQAQSRFGLGPGFDSQSSNDLHSEIDYNSFYMSPSRQEPCLAPSGMYSPGLSWQMWSSAGGGGGGLGGESEESKDVTESSTRLGGQDLNDENTRATSSSLHPRDAGPASLWRQDIKSSEIPRSETHSPLLTRYGLEPPRSVASMPSSPLFGAHTTDHMSHIWAPTVSSPANEFPRSPSPLLNIQHHSHLSTPQPQYLSTGHSTSQLLRSPLSQTTTLPHEGQDSPDLEEQMRGVGLGSDDLDDRSSQLKSVLNAALDGGDEERILSLGSGRSPLFHTKFAPPTRSSSTPPIHSRNFSRNAPPGLSSDQRGDRSTSDLEFGMQNLLFTDADDDLAIQQANIRRQQYELNQQQMKLQQLQQQRLQQLQQKQPPHGSHTPVTAYSPYFDSNTMLKDPRLINPQYGYDYNLMTTSGYLAQKDHFAPVQPDFQSMFEGHDEASLGFRANDLAYDPRRMNSAIGLSPEYRKAALLQMQQQQQQGGIYSPTSMTPGSFASDFNAGGSARGSTMNSPNLAQLDPRLAPANAAAEQKHRLQSQQTLLQHQQLLLLQQQQQQQQQQQLQHPQSISGSQQQMQPQYSSKQSHGSKQQGRSKSSHGGRYNKGGQDSSKHSEPDQASSWSSANASPPHSAHRHTHKGDETDFEVHASEVGHGQRSALLEDFRNNKSNKKYELKDIAGSVVEFSSDQHGSRFIQQKLETATNEEKQMVFEEIMPHALQLMTDVFGNYVIQKFFEHGQQDQKTALAKQMEGHVLSLALQMYGCRVVQKGLEHVLSDQQAILVKELDGNVLKCVKDQNGNHVIQKAIECVPAEHIQFIIGAFTGQVYSLATHPYGCRVIQRMFEHCADTKTPLMDELHKYIPNLVQDQYGNYVIQHILERGQPSEKSLVVSKIYGQVLPLSKHKFASNVVEKCVAYGSKLDRQKLIEEVITTKPDGTSPLVLMMKDQFANYVVQKMLDVVDGDQRDVLVAKIKPHLASLKKYTYGKHLISKVERLMAMQDSQANSESLLGPRSATPTPTSPRPSHATSSS</sequence>
<keyword evidence="4" id="KW-0694">RNA-binding</keyword>
<accession>A0A9P5RQG5</accession>
<reference evidence="11" key="1">
    <citation type="journal article" date="2020" name="Fungal Divers.">
        <title>Resolving the Mortierellaceae phylogeny through synthesis of multi-gene phylogenetics and phylogenomics.</title>
        <authorList>
            <person name="Vandepol N."/>
            <person name="Liber J."/>
            <person name="Desiro A."/>
            <person name="Na H."/>
            <person name="Kennedy M."/>
            <person name="Barry K."/>
            <person name="Grigoriev I.V."/>
            <person name="Miller A.N."/>
            <person name="O'Donnell K."/>
            <person name="Stajich J.E."/>
            <person name="Bonito G."/>
        </authorList>
    </citation>
    <scope>NUCLEOTIDE SEQUENCE</scope>
    <source>
        <strain evidence="11">NRRL 6426</strain>
    </source>
</reference>
<feature type="repeat" description="Pumilio" evidence="7">
    <location>
        <begin position="900"/>
        <end position="923"/>
    </location>
</feature>
<dbReference type="SUPFAM" id="SSF48371">
    <property type="entry name" value="ARM repeat"/>
    <property type="match status" value="1"/>
</dbReference>
<dbReference type="CDD" id="cd07920">
    <property type="entry name" value="Pumilio"/>
    <property type="match status" value="1"/>
</dbReference>
<dbReference type="GO" id="GO:0000288">
    <property type="term" value="P:nuclear-transcribed mRNA catabolic process, deadenylation-dependent decay"/>
    <property type="evidence" value="ECO:0007669"/>
    <property type="project" value="TreeGrafter"/>
</dbReference>
<evidence type="ECO:0000256" key="7">
    <source>
        <dbReference type="PROSITE-ProRule" id="PRU00317"/>
    </source>
</evidence>
<feature type="repeat" description="Pumilio" evidence="7">
    <location>
        <begin position="792"/>
        <end position="827"/>
    </location>
</feature>
<feature type="coiled-coil region" evidence="8">
    <location>
        <begin position="420"/>
        <end position="453"/>
    </location>
</feature>
<feature type="repeat" description="Pumilio" evidence="7">
    <location>
        <begin position="1007"/>
        <end position="1049"/>
    </location>
</feature>
<feature type="region of interest" description="Disordered" evidence="9">
    <location>
        <begin position="253"/>
        <end position="330"/>
    </location>
</feature>
<gene>
    <name evidence="11" type="primary">PUF3_1</name>
    <name evidence="11" type="ORF">BG015_001267</name>
</gene>
<feature type="repeat" description="Pumilio" evidence="7">
    <location>
        <begin position="828"/>
        <end position="863"/>
    </location>
</feature>
<feature type="region of interest" description="Disordered" evidence="9">
    <location>
        <begin position="354"/>
        <end position="400"/>
    </location>
</feature>
<dbReference type="InterPro" id="IPR011989">
    <property type="entry name" value="ARM-like"/>
</dbReference>
<dbReference type="PANTHER" id="PTHR12537:SF12">
    <property type="entry name" value="MATERNAL PROTEIN PUMILIO"/>
    <property type="match status" value="1"/>
</dbReference>
<dbReference type="InterPro" id="IPR033133">
    <property type="entry name" value="PUM-HD"/>
</dbReference>
<evidence type="ECO:0000256" key="3">
    <source>
        <dbReference type="ARBA" id="ARBA00022737"/>
    </source>
</evidence>